<evidence type="ECO:0000259" key="8">
    <source>
        <dbReference type="PROSITE" id="PS50109"/>
    </source>
</evidence>
<dbReference type="Pfam" id="PF02518">
    <property type="entry name" value="HATPase_c"/>
    <property type="match status" value="1"/>
</dbReference>
<dbReference type="InterPro" id="IPR008207">
    <property type="entry name" value="Sig_transdc_His_kin_Hpt_dom"/>
</dbReference>
<name>A0ABS5BKH7_9BACT</name>
<dbReference type="InterPro" id="IPR005467">
    <property type="entry name" value="His_kinase_dom"/>
</dbReference>
<comment type="caution">
    <text evidence="11">The sequence shown here is derived from an EMBL/GenBank/DDBJ whole genome shotgun (WGS) entry which is preliminary data.</text>
</comment>
<keyword evidence="4" id="KW-0808">Transferase</keyword>
<dbReference type="InterPro" id="IPR004105">
    <property type="entry name" value="CheA-like_dim"/>
</dbReference>
<dbReference type="InterPro" id="IPR037006">
    <property type="entry name" value="CheA-like_homodim_sf"/>
</dbReference>
<dbReference type="InterPro" id="IPR036641">
    <property type="entry name" value="HPT_dom_sf"/>
</dbReference>
<keyword evidence="5" id="KW-0418">Kinase</keyword>
<dbReference type="EMBL" id="JAGKQQ010000001">
    <property type="protein sequence ID" value="MBP3954220.1"/>
    <property type="molecule type" value="Genomic_DNA"/>
</dbReference>
<sequence>MNDIIREFLVESHESLAQLDLDLVTLEKEPGERETLARVFRVIHTVKGTAGFLGLAKLQAVGHAGETLLSKVRSGVLTFNADIATALLGVVDAVRKILAALEANETEGDGDYSSVIQALERLIPATAARSLAHSPPVVREAPVTPPPSPPPPGGVPPPPPPPAAQAPSGLEMPPPALKPKLPAPESGEGRGPAVSDSSIRVDVGLLDKLMTLVGELVLARNQIVQYSGTQEDSGFLGAVQRLNGLTTELQAGVMKTRMQPIGNVWAKFPRVVRDLAIACGKQVRLEMDGQETELDRTIIEAIRDPLTHIVRNAIDHGIEFPRARTESGKPPEGRLLLHAYHESGKVVIEIGDDGGGIDPQRVRDKAVSAKIVTPEGAARMTEVELLNLIFLPGFSTTDRVTHFSGRGVGMDVVRTNVEKIGGVVDVQSRLGRGTTIKMKIPLTLAIVPALTVVTGGDRYAIPQVNLLELVRLEADQVRSAIEFVHGAPVYRLRGSLLPLVYLARELRVESLQPPDSEVNIVILQADDRRFGLVVDEIRDSVEIVVKPLQKLLKGAAVFAGATIMDDGRVALILDVVGLAQRANVVRGARERALGNRGAATGPEARQLLLLFATPGDGRVAVPLDQVARLEEFDRGAIETVGGAIMVQYRGTILPLLHATDAVPRDAGAPVQVVVFTGAGAHFGLVVERVLDIVESPAVNRSKAARPGVLFNAVVHDRITEFLDVDALVQQARG</sequence>
<feature type="domain" description="HPt" evidence="10">
    <location>
        <begin position="1"/>
        <end position="101"/>
    </location>
</feature>
<dbReference type="SUPFAM" id="SSF47226">
    <property type="entry name" value="Histidine-containing phosphotransfer domain, HPT domain"/>
    <property type="match status" value="1"/>
</dbReference>
<feature type="region of interest" description="Disordered" evidence="7">
    <location>
        <begin position="133"/>
        <end position="196"/>
    </location>
</feature>
<dbReference type="SUPFAM" id="SSF50341">
    <property type="entry name" value="CheW-like"/>
    <property type="match status" value="2"/>
</dbReference>
<reference evidence="11 12" key="1">
    <citation type="submission" date="2021-04" db="EMBL/GenBank/DDBJ databases">
        <authorList>
            <person name="Ivanova A."/>
        </authorList>
    </citation>
    <scope>NUCLEOTIDE SEQUENCE [LARGE SCALE GENOMIC DNA]</scope>
    <source>
        <strain evidence="11 12">G18</strain>
    </source>
</reference>
<feature type="compositionally biased region" description="Pro residues" evidence="7">
    <location>
        <begin position="143"/>
        <end position="164"/>
    </location>
</feature>
<dbReference type="InterPro" id="IPR051315">
    <property type="entry name" value="Bact_Chemotaxis_CheA"/>
</dbReference>
<organism evidence="11 12">
    <name type="scientific">Gemmata palustris</name>
    <dbReference type="NCBI Taxonomy" id="2822762"/>
    <lineage>
        <taxon>Bacteria</taxon>
        <taxon>Pseudomonadati</taxon>
        <taxon>Planctomycetota</taxon>
        <taxon>Planctomycetia</taxon>
        <taxon>Gemmatales</taxon>
        <taxon>Gemmataceae</taxon>
        <taxon>Gemmata</taxon>
    </lineage>
</organism>
<dbReference type="InterPro" id="IPR002545">
    <property type="entry name" value="CheW-lke_dom"/>
</dbReference>
<dbReference type="InterPro" id="IPR036061">
    <property type="entry name" value="CheW-like_dom_sf"/>
</dbReference>
<dbReference type="Gene3D" id="3.30.565.10">
    <property type="entry name" value="Histidine kinase-like ATPase, C-terminal domain"/>
    <property type="match status" value="1"/>
</dbReference>
<evidence type="ECO:0000259" key="9">
    <source>
        <dbReference type="PROSITE" id="PS50851"/>
    </source>
</evidence>
<evidence type="ECO:0000256" key="1">
    <source>
        <dbReference type="ARBA" id="ARBA00000085"/>
    </source>
</evidence>
<evidence type="ECO:0000259" key="10">
    <source>
        <dbReference type="PROSITE" id="PS50894"/>
    </source>
</evidence>
<dbReference type="CDD" id="cd00088">
    <property type="entry name" value="HPT"/>
    <property type="match status" value="1"/>
</dbReference>
<evidence type="ECO:0000256" key="3">
    <source>
        <dbReference type="ARBA" id="ARBA00022553"/>
    </source>
</evidence>
<dbReference type="CDD" id="cd16916">
    <property type="entry name" value="HATPase_CheA-like"/>
    <property type="match status" value="1"/>
</dbReference>
<dbReference type="Gene3D" id="1.20.120.160">
    <property type="entry name" value="HPT domain"/>
    <property type="match status" value="1"/>
</dbReference>
<dbReference type="Proteomes" id="UP000676565">
    <property type="component" value="Unassembled WGS sequence"/>
</dbReference>
<dbReference type="SMART" id="SM00073">
    <property type="entry name" value="HPT"/>
    <property type="match status" value="1"/>
</dbReference>
<evidence type="ECO:0000313" key="12">
    <source>
        <dbReference type="Proteomes" id="UP000676565"/>
    </source>
</evidence>
<dbReference type="SUPFAM" id="SSF55874">
    <property type="entry name" value="ATPase domain of HSP90 chaperone/DNA topoisomerase II/histidine kinase"/>
    <property type="match status" value="1"/>
</dbReference>
<dbReference type="PRINTS" id="PR00344">
    <property type="entry name" value="BCTRLSENSOR"/>
</dbReference>
<dbReference type="Pfam" id="PF02895">
    <property type="entry name" value="H-kinase_dim"/>
    <property type="match status" value="1"/>
</dbReference>
<keyword evidence="12" id="KW-1185">Reference proteome</keyword>
<dbReference type="InterPro" id="IPR036890">
    <property type="entry name" value="HATPase_C_sf"/>
</dbReference>
<dbReference type="Pfam" id="PF01584">
    <property type="entry name" value="CheW"/>
    <property type="match status" value="2"/>
</dbReference>
<dbReference type="Pfam" id="PF01627">
    <property type="entry name" value="Hpt"/>
    <property type="match status" value="1"/>
</dbReference>
<proteinExistence type="predicted"/>
<evidence type="ECO:0000256" key="4">
    <source>
        <dbReference type="ARBA" id="ARBA00022679"/>
    </source>
</evidence>
<protein>
    <recommendedName>
        <fullName evidence="2">histidine kinase</fullName>
        <ecNumber evidence="2">2.7.13.3</ecNumber>
    </recommendedName>
</protein>
<feature type="domain" description="CheW-like" evidence="9">
    <location>
        <begin position="446"/>
        <end position="584"/>
    </location>
</feature>
<dbReference type="SMART" id="SM00387">
    <property type="entry name" value="HATPase_c"/>
    <property type="match status" value="1"/>
</dbReference>
<dbReference type="Gene3D" id="2.40.50.180">
    <property type="entry name" value="CheA-289, Domain 4"/>
    <property type="match status" value="1"/>
</dbReference>
<evidence type="ECO:0000256" key="6">
    <source>
        <dbReference type="PROSITE-ProRule" id="PRU00110"/>
    </source>
</evidence>
<evidence type="ECO:0000256" key="2">
    <source>
        <dbReference type="ARBA" id="ARBA00012438"/>
    </source>
</evidence>
<dbReference type="SMART" id="SM00260">
    <property type="entry name" value="CheW"/>
    <property type="match status" value="1"/>
</dbReference>
<evidence type="ECO:0000313" key="11">
    <source>
        <dbReference type="EMBL" id="MBP3954220.1"/>
    </source>
</evidence>
<dbReference type="CDD" id="cd00731">
    <property type="entry name" value="CheA_reg"/>
    <property type="match status" value="1"/>
</dbReference>
<comment type="catalytic activity">
    <reaction evidence="1">
        <text>ATP + protein L-histidine = ADP + protein N-phospho-L-histidine.</text>
        <dbReference type="EC" id="2.7.13.3"/>
    </reaction>
</comment>
<dbReference type="PROSITE" id="PS50851">
    <property type="entry name" value="CHEW"/>
    <property type="match status" value="2"/>
</dbReference>
<feature type="domain" description="Histidine kinase" evidence="8">
    <location>
        <begin position="239"/>
        <end position="444"/>
    </location>
</feature>
<evidence type="ECO:0000256" key="5">
    <source>
        <dbReference type="ARBA" id="ARBA00022777"/>
    </source>
</evidence>
<keyword evidence="3 6" id="KW-0597">Phosphoprotein</keyword>
<gene>
    <name evidence="11" type="ORF">J8F10_02780</name>
</gene>
<dbReference type="EC" id="2.7.13.3" evidence="2"/>
<dbReference type="PROSITE" id="PS50109">
    <property type="entry name" value="HIS_KIN"/>
    <property type="match status" value="1"/>
</dbReference>
<dbReference type="Gene3D" id="2.30.30.40">
    <property type="entry name" value="SH3 Domains"/>
    <property type="match status" value="1"/>
</dbReference>
<feature type="modified residue" description="Phosphohistidine" evidence="6">
    <location>
        <position position="44"/>
    </location>
</feature>
<dbReference type="Gene3D" id="1.10.287.560">
    <property type="entry name" value="Histidine kinase CheA-like, homodimeric domain"/>
    <property type="match status" value="1"/>
</dbReference>
<dbReference type="PROSITE" id="PS50894">
    <property type="entry name" value="HPT"/>
    <property type="match status" value="1"/>
</dbReference>
<accession>A0ABS5BKH7</accession>
<feature type="domain" description="CheW-like" evidence="9">
    <location>
        <begin position="606"/>
        <end position="733"/>
    </location>
</feature>
<dbReference type="InterPro" id="IPR036097">
    <property type="entry name" value="HisK_dim/P_sf"/>
</dbReference>
<dbReference type="PANTHER" id="PTHR43395:SF1">
    <property type="entry name" value="CHEMOTAXIS PROTEIN CHEA"/>
    <property type="match status" value="1"/>
</dbReference>
<dbReference type="PANTHER" id="PTHR43395">
    <property type="entry name" value="SENSOR HISTIDINE KINASE CHEA"/>
    <property type="match status" value="1"/>
</dbReference>
<dbReference type="SMART" id="SM01231">
    <property type="entry name" value="H-kinase_dim"/>
    <property type="match status" value="1"/>
</dbReference>
<dbReference type="SUPFAM" id="SSF47384">
    <property type="entry name" value="Homodimeric domain of signal transducing histidine kinase"/>
    <property type="match status" value="1"/>
</dbReference>
<evidence type="ECO:0000256" key="7">
    <source>
        <dbReference type="SAM" id="MobiDB-lite"/>
    </source>
</evidence>
<dbReference type="InterPro" id="IPR003594">
    <property type="entry name" value="HATPase_dom"/>
</dbReference>
<dbReference type="RefSeq" id="WP_210652361.1">
    <property type="nucleotide sequence ID" value="NZ_JAGKQQ010000001.1"/>
</dbReference>
<dbReference type="InterPro" id="IPR004358">
    <property type="entry name" value="Sig_transdc_His_kin-like_C"/>
</dbReference>